<name>A0A132BUV4_9RHOB</name>
<dbReference type="AlphaFoldDB" id="A0A132BUV4"/>
<dbReference type="EC" id="4.2.1.17" evidence="3"/>
<protein>
    <submittedName>
        <fullName evidence="3">2,3-dehydroadipyl-CoA hydratase</fullName>
        <ecNumber evidence="3">4.2.1.17</ecNumber>
    </submittedName>
</protein>
<dbReference type="InterPro" id="IPR001753">
    <property type="entry name" value="Enoyl-CoA_hydra/iso"/>
</dbReference>
<dbReference type="PATRIC" id="fig|1768241.3.peg.3302"/>
<comment type="caution">
    <text evidence="3">The sequence shown here is derived from an EMBL/GenBank/DDBJ whole genome shotgun (WGS) entry which is preliminary data.</text>
</comment>
<sequence length="260" mass="27299">MASLFRSTSGDGYVVLWNCNGARRNALSPEYYAGLISGLEAASADQSCAAVVLAGEGNFFCAGGDLTQLKARRVMSEPERRANIEKLHDVIRAIRGCRKPVIAAVEGGAAGAGVSLAMACDMIVAGVGARFTLAYVKAGLVPDGGATWSLSRVLPRATLAQMAMLGRPLSSERLHALGVVSDLVPDGQVLETANGLATEIARGPERAIADIKQLLNDAEQSASLEDQLTRERDAMAQALGGEEARTGISAFLNKEQPVFR</sequence>
<dbReference type="GO" id="GO:0004300">
    <property type="term" value="F:enoyl-CoA hydratase activity"/>
    <property type="evidence" value="ECO:0007669"/>
    <property type="project" value="UniProtKB-EC"/>
</dbReference>
<dbReference type="PROSITE" id="PS00166">
    <property type="entry name" value="ENOYL_COA_HYDRATASE"/>
    <property type="match status" value="1"/>
</dbReference>
<dbReference type="InterPro" id="IPR029045">
    <property type="entry name" value="ClpP/crotonase-like_dom_sf"/>
</dbReference>
<reference evidence="3 4" key="1">
    <citation type="submission" date="2015-12" db="EMBL/GenBank/DDBJ databases">
        <title>Genome sequence of the marine Rhodobacteraceae strain O3.65, Candidatus Tritonibacter horizontis.</title>
        <authorList>
            <person name="Poehlein A."/>
            <person name="Giebel H.A."/>
            <person name="Voget S."/>
            <person name="Brinkhoff T."/>
        </authorList>
    </citation>
    <scope>NUCLEOTIDE SEQUENCE [LARGE SCALE GENOMIC DNA]</scope>
    <source>
        <strain evidence="3 4">O3.65</strain>
    </source>
</reference>
<dbReference type="Proteomes" id="UP000068382">
    <property type="component" value="Unassembled WGS sequence"/>
</dbReference>
<evidence type="ECO:0000256" key="1">
    <source>
        <dbReference type="ARBA" id="ARBA00005254"/>
    </source>
</evidence>
<dbReference type="InterPro" id="IPR014748">
    <property type="entry name" value="Enoyl-CoA_hydra_C"/>
</dbReference>
<dbReference type="EMBL" id="LPUY01000080">
    <property type="protein sequence ID" value="KUP91976.1"/>
    <property type="molecule type" value="Genomic_DNA"/>
</dbReference>
<keyword evidence="3" id="KW-0456">Lyase</keyword>
<organism evidence="3 4">
    <name type="scientific">Tritonibacter horizontis</name>
    <dbReference type="NCBI Taxonomy" id="1768241"/>
    <lineage>
        <taxon>Bacteria</taxon>
        <taxon>Pseudomonadati</taxon>
        <taxon>Pseudomonadota</taxon>
        <taxon>Alphaproteobacteria</taxon>
        <taxon>Rhodobacterales</taxon>
        <taxon>Paracoccaceae</taxon>
        <taxon>Tritonibacter</taxon>
    </lineage>
</organism>
<dbReference type="NCBIfam" id="NF005700">
    <property type="entry name" value="PRK07511.1"/>
    <property type="match status" value="1"/>
</dbReference>
<dbReference type="PANTHER" id="PTHR43459">
    <property type="entry name" value="ENOYL-COA HYDRATASE"/>
    <property type="match status" value="1"/>
</dbReference>
<comment type="similarity">
    <text evidence="1 2">Belongs to the enoyl-CoA hydratase/isomerase family.</text>
</comment>
<dbReference type="SUPFAM" id="SSF52096">
    <property type="entry name" value="ClpP/crotonase"/>
    <property type="match status" value="1"/>
</dbReference>
<dbReference type="Gene3D" id="1.10.12.10">
    <property type="entry name" value="Lyase 2-enoyl-coa Hydratase, Chain A, domain 2"/>
    <property type="match status" value="1"/>
</dbReference>
<proteinExistence type="inferred from homology"/>
<dbReference type="PANTHER" id="PTHR43459:SF1">
    <property type="entry name" value="EG:BACN32G11.4 PROTEIN"/>
    <property type="match status" value="1"/>
</dbReference>
<dbReference type="Pfam" id="PF00378">
    <property type="entry name" value="ECH_1"/>
    <property type="match status" value="1"/>
</dbReference>
<accession>A0A132BUV4</accession>
<dbReference type="NCBIfam" id="NF046063">
    <property type="entry name" value="oxepin_alt"/>
    <property type="match status" value="1"/>
</dbReference>
<evidence type="ECO:0000313" key="4">
    <source>
        <dbReference type="Proteomes" id="UP000068382"/>
    </source>
</evidence>
<dbReference type="InterPro" id="IPR018376">
    <property type="entry name" value="Enoyl-CoA_hyd/isom_CS"/>
</dbReference>
<evidence type="ECO:0000313" key="3">
    <source>
        <dbReference type="EMBL" id="KUP91976.1"/>
    </source>
</evidence>
<gene>
    <name evidence="3" type="primary">paaF_2</name>
    <name evidence="3" type="ORF">TRIHO_31590</name>
</gene>
<evidence type="ECO:0000256" key="2">
    <source>
        <dbReference type="RuleBase" id="RU003707"/>
    </source>
</evidence>
<dbReference type="Gene3D" id="3.90.226.10">
    <property type="entry name" value="2-enoyl-CoA Hydratase, Chain A, domain 1"/>
    <property type="match status" value="1"/>
</dbReference>
<keyword evidence="4" id="KW-1185">Reference proteome</keyword>
<dbReference type="CDD" id="cd06558">
    <property type="entry name" value="crotonase-like"/>
    <property type="match status" value="1"/>
</dbReference>
<dbReference type="RefSeq" id="WP_068245724.1">
    <property type="nucleotide sequence ID" value="NZ_LPUY01000080.1"/>
</dbReference>